<evidence type="ECO:0000313" key="2">
    <source>
        <dbReference type="Proteomes" id="UP000193964"/>
    </source>
</evidence>
<gene>
    <name evidence="1" type="ORF">AWC31_08945</name>
</gene>
<dbReference type="Gene3D" id="3.40.50.11310">
    <property type="entry name" value="Bacterial phosphonate metabolism protein PhnH"/>
    <property type="match status" value="1"/>
</dbReference>
<dbReference type="EMBL" id="LQQA01000033">
    <property type="protein sequence ID" value="ORX10269.1"/>
    <property type="molecule type" value="Genomic_DNA"/>
</dbReference>
<dbReference type="NCBIfam" id="TIGR03292">
    <property type="entry name" value="PhnH_redo"/>
    <property type="match status" value="1"/>
</dbReference>
<dbReference type="OrthoDB" id="4627446at2"/>
<accession>A0A1X2EWZ6</accession>
<dbReference type="RefSeq" id="WP_085149839.1">
    <property type="nucleotide sequence ID" value="NZ_JACKUA010000039.1"/>
</dbReference>
<comment type="caution">
    <text evidence="1">The sequence shown here is derived from an EMBL/GenBank/DDBJ whole genome shotgun (WGS) entry which is preliminary data.</text>
</comment>
<name>A0A1X2EWZ6_9MYCO</name>
<dbReference type="InterPro" id="IPR008772">
    <property type="entry name" value="Phosphonate_metab_PhnH"/>
</dbReference>
<dbReference type="AlphaFoldDB" id="A0A1X2EWZ6"/>
<dbReference type="SUPFAM" id="SSF159709">
    <property type="entry name" value="PhnH-like"/>
    <property type="match status" value="1"/>
</dbReference>
<dbReference type="Proteomes" id="UP000193964">
    <property type="component" value="Unassembled WGS sequence"/>
</dbReference>
<dbReference type="Pfam" id="PF05845">
    <property type="entry name" value="PhnH"/>
    <property type="match status" value="1"/>
</dbReference>
<protein>
    <submittedName>
        <fullName evidence="1">Phosphonate C-P lyase</fullName>
    </submittedName>
</protein>
<dbReference type="GO" id="GO:0019634">
    <property type="term" value="P:organic phosphonate metabolic process"/>
    <property type="evidence" value="ECO:0007669"/>
    <property type="project" value="InterPro"/>
</dbReference>
<dbReference type="GO" id="GO:0016829">
    <property type="term" value="F:lyase activity"/>
    <property type="evidence" value="ECO:0007669"/>
    <property type="project" value="UniProtKB-KW"/>
</dbReference>
<keyword evidence="1" id="KW-0456">Lyase</keyword>
<dbReference type="InterPro" id="IPR038058">
    <property type="entry name" value="PhnH-like_sp"/>
</dbReference>
<reference evidence="1 2" key="1">
    <citation type="submission" date="2016-01" db="EMBL/GenBank/DDBJ databases">
        <title>The new phylogeny of the genus Mycobacterium.</title>
        <authorList>
            <person name="Tarcisio F."/>
            <person name="Conor M."/>
            <person name="Antonella G."/>
            <person name="Elisabetta G."/>
            <person name="Giulia F.S."/>
            <person name="Sara T."/>
            <person name="Anna F."/>
            <person name="Clotilde B."/>
            <person name="Roberto B."/>
            <person name="Veronica D.S."/>
            <person name="Fabio R."/>
            <person name="Monica P."/>
            <person name="Olivier J."/>
            <person name="Enrico T."/>
            <person name="Nicola S."/>
        </authorList>
    </citation>
    <scope>NUCLEOTIDE SEQUENCE [LARGE SCALE GENOMIC DNA]</scope>
    <source>
        <strain evidence="1 2">ATCC 700010</strain>
    </source>
</reference>
<sequence length="187" mass="18490">MTWDPVHDSRSVFLACMRAMCAPGTPIELPSRPRITPVAELDAAAAVLLALLDRGLALGVAGGEAAHGITATVAGTCGAAQGDIEDSDWVLVHGPAADAISRARRGSRLTPENGATLVIAATGAPAPVGLTGPGIAGTTTAHVALDTVAVHALAAANAAPPCGVDVLMVDGECLIALPRSVSLKAAA</sequence>
<organism evidence="1 2">
    <name type="scientific">Mycolicibacterium wolinskyi</name>
    <dbReference type="NCBI Taxonomy" id="59750"/>
    <lineage>
        <taxon>Bacteria</taxon>
        <taxon>Bacillati</taxon>
        <taxon>Actinomycetota</taxon>
        <taxon>Actinomycetes</taxon>
        <taxon>Mycobacteriales</taxon>
        <taxon>Mycobacteriaceae</taxon>
        <taxon>Mycolicibacterium</taxon>
    </lineage>
</organism>
<proteinExistence type="predicted"/>
<evidence type="ECO:0000313" key="1">
    <source>
        <dbReference type="EMBL" id="ORX10269.1"/>
    </source>
</evidence>